<accession>A0ABR6GSI8</accession>
<dbReference type="EMBL" id="JACHXO010000004">
    <property type="protein sequence ID" value="MBB3195075.1"/>
    <property type="molecule type" value="Genomic_DNA"/>
</dbReference>
<sequence>MSRLQAEFDRLYAATATATATATAPEAAGGLDLISADGRVRALVLDIGRPVDWSVVAPLWRAVQEDLAWPAPAIAIAGGPSFQLWWSLEEAVAAQDAARFLQAVQRRFLPELKEVRVQRFPAPSPGEELTDTAAGWTHARPVPAAVTPDQWSAFVAPGLAPVFEETPWLDFPPNEEGQAELLRGLRSISPVQWQDAWKGLGQGVEAALNPGETSAISVGVLKTTSDAAAGRWTAADPDEHADADAAAAVAKAIAPFTSGVPSRSPTFSDPRAFLMQVMNDSAVPMALRIEAAKALLPLAKDQ</sequence>
<reference evidence="1 2" key="1">
    <citation type="submission" date="2020-08" db="EMBL/GenBank/DDBJ databases">
        <title>Genomic Encyclopedia of Type Strains, Phase III (KMG-III): the genomes of soil and plant-associated and newly described type strains.</title>
        <authorList>
            <person name="Whitman W."/>
        </authorList>
    </citation>
    <scope>NUCLEOTIDE SEQUENCE [LARGE SCALE GENOMIC DNA]</scope>
    <source>
        <strain evidence="1 2">CECT 7247</strain>
    </source>
</reference>
<evidence type="ECO:0008006" key="3">
    <source>
        <dbReference type="Google" id="ProtNLM"/>
    </source>
</evidence>
<organism evidence="1 2">
    <name type="scientific">Roseateles terrae</name>
    <dbReference type="NCBI Taxonomy" id="431060"/>
    <lineage>
        <taxon>Bacteria</taxon>
        <taxon>Pseudomonadati</taxon>
        <taxon>Pseudomonadota</taxon>
        <taxon>Betaproteobacteria</taxon>
        <taxon>Burkholderiales</taxon>
        <taxon>Sphaerotilaceae</taxon>
        <taxon>Roseateles</taxon>
    </lineage>
</organism>
<evidence type="ECO:0000313" key="2">
    <source>
        <dbReference type="Proteomes" id="UP000574369"/>
    </source>
</evidence>
<dbReference type="RefSeq" id="WP_088450847.1">
    <property type="nucleotide sequence ID" value="NZ_JACHXO010000004.1"/>
</dbReference>
<gene>
    <name evidence="1" type="ORF">FHS28_002478</name>
</gene>
<keyword evidence="2" id="KW-1185">Reference proteome</keyword>
<evidence type="ECO:0000313" key="1">
    <source>
        <dbReference type="EMBL" id="MBB3195075.1"/>
    </source>
</evidence>
<protein>
    <recommendedName>
        <fullName evidence="3">DUF4123 domain-containing protein</fullName>
    </recommendedName>
</protein>
<dbReference type="Proteomes" id="UP000574369">
    <property type="component" value="Unassembled WGS sequence"/>
</dbReference>
<proteinExistence type="predicted"/>
<name>A0ABR6GSI8_9BURK</name>
<comment type="caution">
    <text evidence="1">The sequence shown here is derived from an EMBL/GenBank/DDBJ whole genome shotgun (WGS) entry which is preliminary data.</text>
</comment>